<keyword evidence="3" id="KW-1185">Reference proteome</keyword>
<name>A0A395T8I6_9HYPO</name>
<dbReference type="OrthoDB" id="2333384at2759"/>
<sequence>MHPETLKSNRSLGIRLDKDTYAPGDTITGHVYRKSFISSPQGAVSCCFHAGASVDFGPNRHDNSAFTLLSCHQQPELLFCGPLYIFNTSKEEQWPFSFEIPIYADSTCNKDNRSPSYTPVGATDHVLPPTYAFYSPGVVVAYVEYCIVAKIEYYDLNKTILTTAKHPVKLVHYSPNPPIVDFKVKRCRYPRSVSFPSLTPGRQDSRLSHWVKRSSRKTHDPAFAFELSLELPTIIQLDNPSPIPLRLAIHPNWEETWEILKNLPQKFTLTSVKVLLVTYTNVMTKGMIEKQYIQTVDLGVLKALERLSNEVQIPCTDQWDPVDIGQMINLRIGLKKTGFPFGRRVKNDFTPSFRTYNMTLTHGLQWNIEAKVAGEKLSFDGEADILLLRSSDQREQSPSPVEEPIITDARQALDEDDSWIRPPPEEEAPPSFVDALVTSDAVAQER</sequence>
<protein>
    <recommendedName>
        <fullName evidence="4">Arrestin-like N-terminal domain-containing protein</fullName>
    </recommendedName>
</protein>
<reference evidence="2 3" key="1">
    <citation type="journal article" date="2018" name="PLoS Pathog.">
        <title>Evolution of structural diversity of trichothecenes, a family of toxins produced by plant pathogenic and entomopathogenic fungi.</title>
        <authorList>
            <person name="Proctor R.H."/>
            <person name="McCormick S.P."/>
            <person name="Kim H.S."/>
            <person name="Cardoza R.E."/>
            <person name="Stanley A.M."/>
            <person name="Lindo L."/>
            <person name="Kelly A."/>
            <person name="Brown D.W."/>
            <person name="Lee T."/>
            <person name="Vaughan M.M."/>
            <person name="Alexander N.J."/>
            <person name="Busman M."/>
            <person name="Gutierrez S."/>
        </authorList>
    </citation>
    <scope>NUCLEOTIDE SEQUENCE [LARGE SCALE GENOMIC DNA]</scope>
    <source>
        <strain evidence="2 3">NRRL 20695</strain>
    </source>
</reference>
<feature type="region of interest" description="Disordered" evidence="1">
    <location>
        <begin position="390"/>
        <end position="446"/>
    </location>
</feature>
<evidence type="ECO:0000256" key="1">
    <source>
        <dbReference type="SAM" id="MobiDB-lite"/>
    </source>
</evidence>
<comment type="caution">
    <text evidence="2">The sequence shown here is derived from an EMBL/GenBank/DDBJ whole genome shotgun (WGS) entry which is preliminary data.</text>
</comment>
<proteinExistence type="predicted"/>
<dbReference type="Proteomes" id="UP000266234">
    <property type="component" value="Unassembled WGS sequence"/>
</dbReference>
<dbReference type="EMBL" id="PXOG01000024">
    <property type="protein sequence ID" value="RGP80756.1"/>
    <property type="molecule type" value="Genomic_DNA"/>
</dbReference>
<evidence type="ECO:0000313" key="3">
    <source>
        <dbReference type="Proteomes" id="UP000266234"/>
    </source>
</evidence>
<evidence type="ECO:0008006" key="4">
    <source>
        <dbReference type="Google" id="ProtNLM"/>
    </source>
</evidence>
<accession>A0A395T8I6</accession>
<dbReference type="AlphaFoldDB" id="A0A395T8I6"/>
<gene>
    <name evidence="2" type="ORF">FLONG3_1096</name>
</gene>
<organism evidence="2 3">
    <name type="scientific">Fusarium longipes</name>
    <dbReference type="NCBI Taxonomy" id="694270"/>
    <lineage>
        <taxon>Eukaryota</taxon>
        <taxon>Fungi</taxon>
        <taxon>Dikarya</taxon>
        <taxon>Ascomycota</taxon>
        <taxon>Pezizomycotina</taxon>
        <taxon>Sordariomycetes</taxon>
        <taxon>Hypocreomycetidae</taxon>
        <taxon>Hypocreales</taxon>
        <taxon>Nectriaceae</taxon>
        <taxon>Fusarium</taxon>
    </lineage>
</organism>
<evidence type="ECO:0000313" key="2">
    <source>
        <dbReference type="EMBL" id="RGP80756.1"/>
    </source>
</evidence>